<gene>
    <name evidence="1" type="ORF">LTS18_009857</name>
</gene>
<sequence length="443" mass="50232">MEAKQATDSMRRRKKDPFYGYSEAELKMKELIDVGNMQPFRTDLSHHCPHTPRQANLLQGYPALGLEVSGATGLHLTAVDLPGLIAVNEDNEDDVDIVTDMVETYLRSRRTIILAVVQAGNDIQNQSIIQKARKYDPSGSRTVGTIIKPDLINKNSEARVVRLAKNQDAVKLKLGFFLVENPSLSDIDKGWTASNHKLKAIENFSAKKWQSCDIDFTRAGIDNLRAFLQQLLDDHIEKELPKVQNEIKILLDRTERESQEIGEERPTAAHHRSFLTHLSMDFYNITRSALDGNYLGVDRDFFESEDLGSSTRLRARIHNRDRELAGYMPKHAKARIVQDFILAKPESGDEDNDDDQNVFAKKQMIDWVMTVCSCLLCGAAWSLIDPRCTNRREDETCLGIRIPYSSSNCTVNNPFVGMVSRSDMCLKCQSLQPTLLCEPWNTW</sequence>
<proteinExistence type="predicted"/>
<organism evidence="1 2">
    <name type="scientific">Coniosporium uncinatum</name>
    <dbReference type="NCBI Taxonomy" id="93489"/>
    <lineage>
        <taxon>Eukaryota</taxon>
        <taxon>Fungi</taxon>
        <taxon>Dikarya</taxon>
        <taxon>Ascomycota</taxon>
        <taxon>Pezizomycotina</taxon>
        <taxon>Dothideomycetes</taxon>
        <taxon>Dothideomycetes incertae sedis</taxon>
        <taxon>Coniosporium</taxon>
    </lineage>
</organism>
<protein>
    <submittedName>
        <fullName evidence="1">Uncharacterized protein</fullName>
    </submittedName>
</protein>
<comment type="caution">
    <text evidence="1">The sequence shown here is derived from an EMBL/GenBank/DDBJ whole genome shotgun (WGS) entry which is preliminary data.</text>
</comment>
<dbReference type="EMBL" id="JAWDJW010006604">
    <property type="protein sequence ID" value="KAK3064131.1"/>
    <property type="molecule type" value="Genomic_DNA"/>
</dbReference>
<evidence type="ECO:0000313" key="1">
    <source>
        <dbReference type="EMBL" id="KAK3064131.1"/>
    </source>
</evidence>
<reference evidence="1" key="1">
    <citation type="submission" date="2024-09" db="EMBL/GenBank/DDBJ databases">
        <title>Black Yeasts Isolated from many extreme environments.</title>
        <authorList>
            <person name="Coleine C."/>
            <person name="Stajich J.E."/>
            <person name="Selbmann L."/>
        </authorList>
    </citation>
    <scope>NUCLEOTIDE SEQUENCE</scope>
    <source>
        <strain evidence="1">CCFEE 5737</strain>
    </source>
</reference>
<name>A0ACC3DA59_9PEZI</name>
<accession>A0ACC3DA59</accession>
<evidence type="ECO:0000313" key="2">
    <source>
        <dbReference type="Proteomes" id="UP001186974"/>
    </source>
</evidence>
<keyword evidence="2" id="KW-1185">Reference proteome</keyword>
<dbReference type="Proteomes" id="UP001186974">
    <property type="component" value="Unassembled WGS sequence"/>
</dbReference>